<evidence type="ECO:0000313" key="4">
    <source>
        <dbReference type="Ensembl" id="ENSTRUP00000076387.1"/>
    </source>
</evidence>
<evidence type="ECO:0000313" key="5">
    <source>
        <dbReference type="Proteomes" id="UP000005226"/>
    </source>
</evidence>
<comment type="similarity">
    <text evidence="1 3">Belongs to the short-chain dehydrogenases/reductases (SDR) family.</text>
</comment>
<evidence type="ECO:0000256" key="1">
    <source>
        <dbReference type="ARBA" id="ARBA00006484"/>
    </source>
</evidence>
<organism evidence="4 5">
    <name type="scientific">Takifugu rubripes</name>
    <name type="common">Japanese pufferfish</name>
    <name type="synonym">Fugu rubripes</name>
    <dbReference type="NCBI Taxonomy" id="31033"/>
    <lineage>
        <taxon>Eukaryota</taxon>
        <taxon>Metazoa</taxon>
        <taxon>Chordata</taxon>
        <taxon>Craniata</taxon>
        <taxon>Vertebrata</taxon>
        <taxon>Euteleostomi</taxon>
        <taxon>Actinopterygii</taxon>
        <taxon>Neopterygii</taxon>
        <taxon>Teleostei</taxon>
        <taxon>Neoteleostei</taxon>
        <taxon>Acanthomorphata</taxon>
        <taxon>Eupercaria</taxon>
        <taxon>Tetraodontiformes</taxon>
        <taxon>Tetradontoidea</taxon>
        <taxon>Tetraodontidae</taxon>
        <taxon>Takifugu</taxon>
    </lineage>
</organism>
<dbReference type="PROSITE" id="PS00061">
    <property type="entry name" value="ADH_SHORT"/>
    <property type="match status" value="1"/>
</dbReference>
<dbReference type="PRINTS" id="PR00081">
    <property type="entry name" value="GDHRDH"/>
</dbReference>
<reference evidence="4" key="2">
    <citation type="submission" date="2025-08" db="UniProtKB">
        <authorList>
            <consortium name="Ensembl"/>
        </authorList>
    </citation>
    <scope>IDENTIFICATION</scope>
</reference>
<dbReference type="PANTHER" id="PTHR43313:SF3">
    <property type="entry name" value="17-BETA-HYDROXYSTEROID DEHYDROGENASE TYPE 2"/>
    <property type="match status" value="1"/>
</dbReference>
<dbReference type="InterPro" id="IPR002347">
    <property type="entry name" value="SDR_fam"/>
</dbReference>
<dbReference type="AlphaFoldDB" id="A0A674NRX7"/>
<sequence>MDGRMAFRGAAWALFAATLLWKLKRRSSRGFCAAAFVASLHFLLPPIVHEVLLLVCSSVLVGVAHRGCELLPVENRAVLVTGCDSGFGHELARRLSQVGVLVFAGVLDAHGAGAQRLRAGTSEKLQVLQLDVTDDRQIEAAHRYICTQVNDTGLWGLVNNAGILQCPVDAEIQPMKTLLDYLDVNFLGAVKMSQVFLPLLRRSRGRIINMSSLAGAVPVPLFAAYGASKAALAIYSEVMRLELSAWGVRVSLVQPSGFRTNIFGASDDISRHGDQLLATVSSEVREDYGHAYISSLPGVLIRMSQQSAADLSPVVDAMYHALLSRRPAPLYTPGQMAWLLPFLRRCCPSGLGLIMADVGAPLFSSGADINPDNHDLNRAVL</sequence>
<reference evidence="4" key="3">
    <citation type="submission" date="2025-09" db="UniProtKB">
        <authorList>
            <consortium name="Ensembl"/>
        </authorList>
    </citation>
    <scope>IDENTIFICATION</scope>
</reference>
<dbReference type="Ensembl" id="ENSTRUT00000064345.1">
    <property type="protein sequence ID" value="ENSTRUP00000076387.1"/>
    <property type="gene ID" value="ENSTRUG00000030219.1"/>
</dbReference>
<dbReference type="InterPro" id="IPR036291">
    <property type="entry name" value="NAD(P)-bd_dom_sf"/>
</dbReference>
<proteinExistence type="inferred from homology"/>
<dbReference type="SUPFAM" id="SSF51735">
    <property type="entry name" value="NAD(P)-binding Rossmann-fold domains"/>
    <property type="match status" value="1"/>
</dbReference>
<accession>A0A674NRX7</accession>
<dbReference type="GO" id="GO:0008202">
    <property type="term" value="P:steroid metabolic process"/>
    <property type="evidence" value="ECO:0007669"/>
    <property type="project" value="TreeGrafter"/>
</dbReference>
<dbReference type="Proteomes" id="UP000005226">
    <property type="component" value="Chromosome 9"/>
</dbReference>
<dbReference type="GO" id="GO:0016491">
    <property type="term" value="F:oxidoreductase activity"/>
    <property type="evidence" value="ECO:0007669"/>
    <property type="project" value="UniProtKB-KW"/>
</dbReference>
<name>A0A674NRX7_TAKRU</name>
<reference evidence="4 5" key="1">
    <citation type="journal article" date="2011" name="Genome Biol. Evol.">
        <title>Integration of the genetic map and genome assembly of fugu facilitates insights into distinct features of genome evolution in teleosts and mammals.</title>
        <authorList>
            <person name="Kai W."/>
            <person name="Kikuchi K."/>
            <person name="Tohari S."/>
            <person name="Chew A.K."/>
            <person name="Tay A."/>
            <person name="Fujiwara A."/>
            <person name="Hosoya S."/>
            <person name="Suetake H."/>
            <person name="Naruse K."/>
            <person name="Brenner S."/>
            <person name="Suzuki Y."/>
            <person name="Venkatesh B."/>
        </authorList>
    </citation>
    <scope>NUCLEOTIDE SEQUENCE [LARGE SCALE GENOMIC DNA]</scope>
</reference>
<evidence type="ECO:0000256" key="2">
    <source>
        <dbReference type="ARBA" id="ARBA00023002"/>
    </source>
</evidence>
<dbReference type="PANTHER" id="PTHR43313">
    <property type="entry name" value="SHORT-CHAIN DEHYDROGENASE/REDUCTASE FAMILY 9C"/>
    <property type="match status" value="1"/>
</dbReference>
<gene>
    <name evidence="4" type="primary">hsd17b2</name>
</gene>
<protein>
    <submittedName>
        <fullName evidence="4">Hydroxysteroid (17-beta) dehydrogenase 2</fullName>
    </submittedName>
</protein>
<keyword evidence="2" id="KW-0560">Oxidoreductase</keyword>
<dbReference type="GeneTree" id="ENSGT00940000160204"/>
<keyword evidence="5" id="KW-1185">Reference proteome</keyword>
<dbReference type="Pfam" id="PF00106">
    <property type="entry name" value="adh_short"/>
    <property type="match status" value="1"/>
</dbReference>
<evidence type="ECO:0000256" key="3">
    <source>
        <dbReference type="RuleBase" id="RU000363"/>
    </source>
</evidence>
<dbReference type="InterPro" id="IPR020904">
    <property type="entry name" value="Sc_DH/Rdtase_CS"/>
</dbReference>
<dbReference type="Gene3D" id="3.40.50.720">
    <property type="entry name" value="NAD(P)-binding Rossmann-like Domain"/>
    <property type="match status" value="1"/>
</dbReference>
<dbReference type="PRINTS" id="PR00080">
    <property type="entry name" value="SDRFAMILY"/>
</dbReference>